<reference evidence="2 3" key="1">
    <citation type="submission" date="2018-12" db="EMBL/GenBank/DDBJ databases">
        <title>Complete Genome Sequence of the Corallopyronin A producing Myxobacterium Corallococcus coralloides B035.</title>
        <authorList>
            <person name="Bouhired S.M."/>
            <person name="Rupp O."/>
            <person name="Blom J."/>
            <person name="Schaeberle T.F."/>
            <person name="Kehraus S."/>
            <person name="Schiefer A."/>
            <person name="Pfarr K."/>
            <person name="Goesmann A."/>
            <person name="Hoerauf A."/>
            <person name="Koenig G.M."/>
        </authorList>
    </citation>
    <scope>NUCLEOTIDE SEQUENCE [LARGE SCALE GENOMIC DNA]</scope>
    <source>
        <strain evidence="2 3">B035</strain>
    </source>
</reference>
<dbReference type="Proteomes" id="UP000288758">
    <property type="component" value="Chromosome"/>
</dbReference>
<organism evidence="2 3">
    <name type="scientific">Corallococcus coralloides</name>
    <name type="common">Myxococcus coralloides</name>
    <dbReference type="NCBI Taxonomy" id="184914"/>
    <lineage>
        <taxon>Bacteria</taxon>
        <taxon>Pseudomonadati</taxon>
        <taxon>Myxococcota</taxon>
        <taxon>Myxococcia</taxon>
        <taxon>Myxococcales</taxon>
        <taxon>Cystobacterineae</taxon>
        <taxon>Myxococcaceae</taxon>
        <taxon>Corallococcus</taxon>
    </lineage>
</organism>
<sequence length="158" mass="17511">MITNLPDELLDLEDGNVNFARRPGGLREESFFTWSYNPTIGESGEIAGLFAIASETPRQVVGDRRLGILRELSIRMALDKKVEDIFRSMEEVLSQAAYDVPFALRYLPVSMGVETETTAASGWGCGWPVTSRRPTGGASTWSPRRMEAPPSPRCCRGR</sequence>
<gene>
    <name evidence="2" type="primary">arcB1</name>
    <name evidence="2" type="ORF">EJ065_1409</name>
</gene>
<proteinExistence type="predicted"/>
<dbReference type="EMBL" id="CP034669">
    <property type="protein sequence ID" value="QAT83012.1"/>
    <property type="molecule type" value="Genomic_DNA"/>
</dbReference>
<name>A0A410RM72_CORCK</name>
<evidence type="ECO:0000313" key="2">
    <source>
        <dbReference type="EMBL" id="QAT83012.1"/>
    </source>
</evidence>
<evidence type="ECO:0000313" key="3">
    <source>
        <dbReference type="Proteomes" id="UP000288758"/>
    </source>
</evidence>
<accession>A0A410RM72</accession>
<feature type="region of interest" description="Disordered" evidence="1">
    <location>
        <begin position="131"/>
        <end position="158"/>
    </location>
</feature>
<evidence type="ECO:0000256" key="1">
    <source>
        <dbReference type="SAM" id="MobiDB-lite"/>
    </source>
</evidence>
<protein>
    <submittedName>
        <fullName evidence="2">Aerobic respiration control sensor protein</fullName>
    </submittedName>
</protein>
<dbReference type="AlphaFoldDB" id="A0A410RM72"/>